<dbReference type="GeneID" id="97299563"/>
<evidence type="ECO:0000256" key="3">
    <source>
        <dbReference type="ARBA" id="ARBA00022475"/>
    </source>
</evidence>
<dbReference type="InterPro" id="IPR003439">
    <property type="entry name" value="ABC_transporter-like_ATP-bd"/>
</dbReference>
<dbReference type="GO" id="GO:0006826">
    <property type="term" value="P:iron ion transport"/>
    <property type="evidence" value="ECO:0007669"/>
    <property type="project" value="UniProtKB-KW"/>
</dbReference>
<accession>A0A4Y3NEP7</accession>
<organism evidence="11 12">
    <name type="scientific">Paenarthrobacter aurescens</name>
    <name type="common">Arthrobacter aurescens</name>
    <dbReference type="NCBI Taxonomy" id="43663"/>
    <lineage>
        <taxon>Bacteria</taxon>
        <taxon>Bacillati</taxon>
        <taxon>Actinomycetota</taxon>
        <taxon>Actinomycetes</taxon>
        <taxon>Micrococcales</taxon>
        <taxon>Micrococcaceae</taxon>
        <taxon>Paenarthrobacter</taxon>
    </lineage>
</organism>
<comment type="subcellular location">
    <subcellularLocation>
        <location evidence="1">Cell membrane</location>
        <topology evidence="1">Peripheral membrane protein</topology>
    </subcellularLocation>
</comment>
<evidence type="ECO:0000259" key="10">
    <source>
        <dbReference type="PROSITE" id="PS50893"/>
    </source>
</evidence>
<dbReference type="SUPFAM" id="SSF52540">
    <property type="entry name" value="P-loop containing nucleoside triphosphate hydrolases"/>
    <property type="match status" value="1"/>
</dbReference>
<dbReference type="PANTHER" id="PTHR42771:SF12">
    <property type="entry name" value="FE(3+) DICITRATE TRANSPORT ATP-BINDING PROTEIN FECE-RELATED"/>
    <property type="match status" value="1"/>
</dbReference>
<dbReference type="PANTHER" id="PTHR42771">
    <property type="entry name" value="IRON(3+)-HYDROXAMATE IMPORT ATP-BINDING PROTEIN FHUC"/>
    <property type="match status" value="1"/>
</dbReference>
<name>A0A4Y3NEP7_PAEAU</name>
<feature type="domain" description="ABC transporter" evidence="10">
    <location>
        <begin position="10"/>
        <end position="246"/>
    </location>
</feature>
<keyword evidence="12" id="KW-1185">Reference proteome</keyword>
<evidence type="ECO:0000256" key="2">
    <source>
        <dbReference type="ARBA" id="ARBA00022448"/>
    </source>
</evidence>
<protein>
    <submittedName>
        <fullName evidence="11">Iron ABC transporter ATP-binding protein</fullName>
    </submittedName>
</protein>
<dbReference type="Proteomes" id="UP000317715">
    <property type="component" value="Unassembled WGS sequence"/>
</dbReference>
<keyword evidence="2" id="KW-0813">Transport</keyword>
<keyword evidence="9" id="KW-0472">Membrane</keyword>
<keyword evidence="3" id="KW-1003">Cell membrane</keyword>
<evidence type="ECO:0000256" key="4">
    <source>
        <dbReference type="ARBA" id="ARBA00022496"/>
    </source>
</evidence>
<dbReference type="InterPro" id="IPR027417">
    <property type="entry name" value="P-loop_NTPase"/>
</dbReference>
<dbReference type="AlphaFoldDB" id="A0A4Y3NEP7"/>
<dbReference type="GO" id="GO:0016887">
    <property type="term" value="F:ATP hydrolysis activity"/>
    <property type="evidence" value="ECO:0007669"/>
    <property type="project" value="InterPro"/>
</dbReference>
<dbReference type="Pfam" id="PF00005">
    <property type="entry name" value="ABC_tran"/>
    <property type="match status" value="1"/>
</dbReference>
<dbReference type="InterPro" id="IPR017871">
    <property type="entry name" value="ABC_transporter-like_CS"/>
</dbReference>
<evidence type="ECO:0000256" key="9">
    <source>
        <dbReference type="ARBA" id="ARBA00023136"/>
    </source>
</evidence>
<dbReference type="FunFam" id="3.40.50.300:FF:000134">
    <property type="entry name" value="Iron-enterobactin ABC transporter ATP-binding protein"/>
    <property type="match status" value="1"/>
</dbReference>
<evidence type="ECO:0000313" key="12">
    <source>
        <dbReference type="Proteomes" id="UP000317715"/>
    </source>
</evidence>
<evidence type="ECO:0000256" key="8">
    <source>
        <dbReference type="ARBA" id="ARBA00023065"/>
    </source>
</evidence>
<evidence type="ECO:0000256" key="1">
    <source>
        <dbReference type="ARBA" id="ARBA00004202"/>
    </source>
</evidence>
<dbReference type="InterPro" id="IPR051535">
    <property type="entry name" value="Siderophore_ABC-ATPase"/>
</dbReference>
<reference evidence="11 12" key="1">
    <citation type="submission" date="2019-06" db="EMBL/GenBank/DDBJ databases">
        <title>Whole genome shotgun sequence of Paenarthrobacter aurescens NBRC 12136.</title>
        <authorList>
            <person name="Hosoyama A."/>
            <person name="Uohara A."/>
            <person name="Ohji S."/>
            <person name="Ichikawa N."/>
        </authorList>
    </citation>
    <scope>NUCLEOTIDE SEQUENCE [LARGE SCALE GENOMIC DNA]</scope>
    <source>
        <strain evidence="11 12">NBRC 12136</strain>
    </source>
</reference>
<keyword evidence="5" id="KW-0547">Nucleotide-binding</keyword>
<evidence type="ECO:0000313" key="11">
    <source>
        <dbReference type="EMBL" id="GEB20122.1"/>
    </source>
</evidence>
<evidence type="ECO:0000256" key="5">
    <source>
        <dbReference type="ARBA" id="ARBA00022741"/>
    </source>
</evidence>
<dbReference type="OrthoDB" id="5296765at2"/>
<dbReference type="InterPro" id="IPR003593">
    <property type="entry name" value="AAA+_ATPase"/>
</dbReference>
<keyword evidence="6 11" id="KW-0067">ATP-binding</keyword>
<dbReference type="PROSITE" id="PS00211">
    <property type="entry name" value="ABC_TRANSPORTER_1"/>
    <property type="match status" value="1"/>
</dbReference>
<evidence type="ECO:0000256" key="7">
    <source>
        <dbReference type="ARBA" id="ARBA00023004"/>
    </source>
</evidence>
<dbReference type="SMART" id="SM00382">
    <property type="entry name" value="AAA"/>
    <property type="match status" value="1"/>
</dbReference>
<dbReference type="RefSeq" id="WP_141284605.1">
    <property type="nucleotide sequence ID" value="NZ_BAAAWK010000001.1"/>
</dbReference>
<dbReference type="CDD" id="cd03214">
    <property type="entry name" value="ABC_Iron-Siderophores_B12_Hemin"/>
    <property type="match status" value="1"/>
</dbReference>
<sequence length="273" mass="29646">MSSLTTAPQLHAEALTIGYEQRIISENLNVRIPEGKFTVIVGPNACGKSTLLRALARLIKPRSGHVLLDGKSVTSLPAKELARRLGLLPQSSIAPDGITVADLVARGRYPHQKLLRQWSEADEIAVVDAMEATGVAALSARLVDELSGGQRQRVWVSMVLAQQTPLMLLDEPTTFLDIAHQIELLELFRELNLDKGHTLVAVLHDLNHASRYADHIIAMKDGVVVAEGAPTDVITESLVEEVFGMACRIIDDPVTHTPLVVPLGRPRHAAVTD</sequence>
<dbReference type="GO" id="GO:0005886">
    <property type="term" value="C:plasma membrane"/>
    <property type="evidence" value="ECO:0007669"/>
    <property type="project" value="UniProtKB-SubCell"/>
</dbReference>
<comment type="caution">
    <text evidence="11">The sequence shown here is derived from an EMBL/GenBank/DDBJ whole genome shotgun (WGS) entry which is preliminary data.</text>
</comment>
<proteinExistence type="predicted"/>
<dbReference type="EMBL" id="BJMD01000017">
    <property type="protein sequence ID" value="GEB20122.1"/>
    <property type="molecule type" value="Genomic_DNA"/>
</dbReference>
<keyword evidence="4" id="KW-0410">Iron transport</keyword>
<evidence type="ECO:0000256" key="6">
    <source>
        <dbReference type="ARBA" id="ARBA00022840"/>
    </source>
</evidence>
<gene>
    <name evidence="11" type="primary">fepC_1</name>
    <name evidence="11" type="ORF">AAU01_28770</name>
</gene>
<dbReference type="GO" id="GO:0005524">
    <property type="term" value="F:ATP binding"/>
    <property type="evidence" value="ECO:0007669"/>
    <property type="project" value="UniProtKB-KW"/>
</dbReference>
<dbReference type="PROSITE" id="PS50893">
    <property type="entry name" value="ABC_TRANSPORTER_2"/>
    <property type="match status" value="1"/>
</dbReference>
<dbReference type="Gene3D" id="3.40.50.300">
    <property type="entry name" value="P-loop containing nucleotide triphosphate hydrolases"/>
    <property type="match status" value="1"/>
</dbReference>
<keyword evidence="7" id="KW-0408">Iron</keyword>
<keyword evidence="8" id="KW-0406">Ion transport</keyword>